<dbReference type="InterPro" id="IPR002156">
    <property type="entry name" value="RNaseH_domain"/>
</dbReference>
<evidence type="ECO:0000313" key="3">
    <source>
        <dbReference type="Proteomes" id="UP001630127"/>
    </source>
</evidence>
<feature type="domain" description="RNase H type-1" evidence="1">
    <location>
        <begin position="52"/>
        <end position="121"/>
    </location>
</feature>
<dbReference type="PANTHER" id="PTHR47723">
    <property type="entry name" value="OS05G0353850 PROTEIN"/>
    <property type="match status" value="1"/>
</dbReference>
<dbReference type="Pfam" id="PF13456">
    <property type="entry name" value="RVT_3"/>
    <property type="match status" value="1"/>
</dbReference>
<evidence type="ECO:0000313" key="2">
    <source>
        <dbReference type="EMBL" id="KAL3522836.1"/>
    </source>
</evidence>
<dbReference type="EMBL" id="JBJUIK010000007">
    <property type="protein sequence ID" value="KAL3522836.1"/>
    <property type="molecule type" value="Genomic_DNA"/>
</dbReference>
<name>A0ABD2ZVQ6_9GENT</name>
<gene>
    <name evidence="2" type="ORF">ACH5RR_015670</name>
</gene>
<sequence length="130" mass="13988">MFELDKDSALGLDGFSKIFYQHCWNSVEDAKNQVSHKQPLPNTDRSSMGNLGQIGGGGIASLNSGKVLFGFVKSFGVGSSLQGEAKGLLHGLKLCIDHYILRATINMDLQVLLDIILQKSSAPKILDGLV</sequence>
<comment type="caution">
    <text evidence="2">The sequence shown here is derived from an EMBL/GenBank/DDBJ whole genome shotgun (WGS) entry which is preliminary data.</text>
</comment>
<dbReference type="Proteomes" id="UP001630127">
    <property type="component" value="Unassembled WGS sequence"/>
</dbReference>
<proteinExistence type="predicted"/>
<dbReference type="AlphaFoldDB" id="A0ABD2ZVQ6"/>
<dbReference type="InterPro" id="IPR012337">
    <property type="entry name" value="RNaseH-like_sf"/>
</dbReference>
<reference evidence="2 3" key="1">
    <citation type="submission" date="2024-11" db="EMBL/GenBank/DDBJ databases">
        <title>A near-complete genome assembly of Cinchona calisaya.</title>
        <authorList>
            <person name="Lian D.C."/>
            <person name="Zhao X.W."/>
            <person name="Wei L."/>
        </authorList>
    </citation>
    <scope>NUCLEOTIDE SEQUENCE [LARGE SCALE GENOMIC DNA]</scope>
    <source>
        <tissue evidence="2">Nenye</tissue>
    </source>
</reference>
<organism evidence="2 3">
    <name type="scientific">Cinchona calisaya</name>
    <dbReference type="NCBI Taxonomy" id="153742"/>
    <lineage>
        <taxon>Eukaryota</taxon>
        <taxon>Viridiplantae</taxon>
        <taxon>Streptophyta</taxon>
        <taxon>Embryophyta</taxon>
        <taxon>Tracheophyta</taxon>
        <taxon>Spermatophyta</taxon>
        <taxon>Magnoliopsida</taxon>
        <taxon>eudicotyledons</taxon>
        <taxon>Gunneridae</taxon>
        <taxon>Pentapetalae</taxon>
        <taxon>asterids</taxon>
        <taxon>lamiids</taxon>
        <taxon>Gentianales</taxon>
        <taxon>Rubiaceae</taxon>
        <taxon>Cinchonoideae</taxon>
        <taxon>Cinchoneae</taxon>
        <taxon>Cinchona</taxon>
    </lineage>
</organism>
<keyword evidence="3" id="KW-1185">Reference proteome</keyword>
<evidence type="ECO:0000259" key="1">
    <source>
        <dbReference type="Pfam" id="PF13456"/>
    </source>
</evidence>
<dbReference type="PANTHER" id="PTHR47723:SF19">
    <property type="entry name" value="POLYNUCLEOTIDYL TRANSFERASE, RIBONUCLEASE H-LIKE SUPERFAMILY PROTEIN"/>
    <property type="match status" value="1"/>
</dbReference>
<dbReference type="InterPro" id="IPR036397">
    <property type="entry name" value="RNaseH_sf"/>
</dbReference>
<protein>
    <recommendedName>
        <fullName evidence="1">RNase H type-1 domain-containing protein</fullName>
    </recommendedName>
</protein>
<dbReference type="InterPro" id="IPR053151">
    <property type="entry name" value="RNase_H-like"/>
</dbReference>
<accession>A0ABD2ZVQ6</accession>
<dbReference type="Gene3D" id="3.30.420.10">
    <property type="entry name" value="Ribonuclease H-like superfamily/Ribonuclease H"/>
    <property type="match status" value="1"/>
</dbReference>
<dbReference type="SUPFAM" id="SSF53098">
    <property type="entry name" value="Ribonuclease H-like"/>
    <property type="match status" value="1"/>
</dbReference>